<gene>
    <name evidence="2" type="ORF">FLP30_00945</name>
</gene>
<sequence>MTRLVRLAPLAVLFALAGCGGAKEEPAAFEDSQWDQLMTAGRDSFELGRYTVAQTQYRKAANLALLHDSSADLAEAGYDLAVSQLAGNLPQQALDTAQATRKAVQLRGSTPLPYLTLVEAAALYRLGQYDKAQTLGAGLLNGPDTEMTARAALVVGIAADQRGDRAGLQTATAVLDGLKKPLSPLHQADWDELHARLIRRADPAQAAPLAAQAARLRQRTGAYHDMVRALVLEAEIAQSLGQSEKARALWAQAAQSAAAQSGKLNTMDAATLAHGDIVKGDAVPPADDAAVWAAKAGSITLFPFAEPKESVP</sequence>
<dbReference type="KEGG" id="acek:FLP30_00945"/>
<feature type="signal peptide" evidence="1">
    <location>
        <begin position="1"/>
        <end position="22"/>
    </location>
</feature>
<dbReference type="Proteomes" id="UP000324536">
    <property type="component" value="Chromosome"/>
</dbReference>
<feature type="chain" id="PRO_5023080732" description="Tetratricopeptide repeat protein" evidence="1">
    <location>
        <begin position="23"/>
        <end position="312"/>
    </location>
</feature>
<dbReference type="EMBL" id="CP043506">
    <property type="protein sequence ID" value="QEO16499.1"/>
    <property type="molecule type" value="Genomic_DNA"/>
</dbReference>
<keyword evidence="1" id="KW-0732">Signal</keyword>
<evidence type="ECO:0000313" key="2">
    <source>
        <dbReference type="EMBL" id="QEO16499.1"/>
    </source>
</evidence>
<dbReference type="InterPro" id="IPR011990">
    <property type="entry name" value="TPR-like_helical_dom_sf"/>
</dbReference>
<dbReference type="AlphaFoldDB" id="A0A5C1YMN0"/>
<dbReference type="PROSITE" id="PS51257">
    <property type="entry name" value="PROKAR_LIPOPROTEIN"/>
    <property type="match status" value="1"/>
</dbReference>
<protein>
    <recommendedName>
        <fullName evidence="4">Tetratricopeptide repeat protein</fullName>
    </recommendedName>
</protein>
<evidence type="ECO:0000313" key="3">
    <source>
        <dbReference type="Proteomes" id="UP000324536"/>
    </source>
</evidence>
<dbReference type="RefSeq" id="WP_149277940.1">
    <property type="nucleotide sequence ID" value="NZ_CP043506.1"/>
</dbReference>
<evidence type="ECO:0008006" key="4">
    <source>
        <dbReference type="Google" id="ProtNLM"/>
    </source>
</evidence>
<proteinExistence type="predicted"/>
<dbReference type="SUPFAM" id="SSF48452">
    <property type="entry name" value="TPR-like"/>
    <property type="match status" value="1"/>
</dbReference>
<evidence type="ECO:0000256" key="1">
    <source>
        <dbReference type="SAM" id="SignalP"/>
    </source>
</evidence>
<keyword evidence="3" id="KW-1185">Reference proteome</keyword>
<organism evidence="2 3">
    <name type="scientific">Acetobacter vaccinii</name>
    <dbReference type="NCBI Taxonomy" id="2592655"/>
    <lineage>
        <taxon>Bacteria</taxon>
        <taxon>Pseudomonadati</taxon>
        <taxon>Pseudomonadota</taxon>
        <taxon>Alphaproteobacteria</taxon>
        <taxon>Acetobacterales</taxon>
        <taxon>Acetobacteraceae</taxon>
        <taxon>Acetobacter</taxon>
    </lineage>
</organism>
<name>A0A5C1YMN0_9PROT</name>
<dbReference type="Gene3D" id="1.25.40.10">
    <property type="entry name" value="Tetratricopeptide repeat domain"/>
    <property type="match status" value="1"/>
</dbReference>
<dbReference type="OrthoDB" id="7375477at2"/>
<accession>A0A5C1YMN0</accession>
<reference evidence="2 3" key="1">
    <citation type="submission" date="2019-09" db="EMBL/GenBank/DDBJ databases">
        <title>Genome sequencing of strain KACC 21233.</title>
        <authorList>
            <person name="Heo J."/>
            <person name="Kim S.-J."/>
            <person name="Kim J.-S."/>
            <person name="Hong S.-B."/>
            <person name="Kwon S.-W."/>
        </authorList>
    </citation>
    <scope>NUCLEOTIDE SEQUENCE [LARGE SCALE GENOMIC DNA]</scope>
    <source>
        <strain evidence="2 3">KACC 21233</strain>
    </source>
</reference>